<organism evidence="2 3">
    <name type="scientific">Sphaerulina musiva (strain SO2202)</name>
    <name type="common">Poplar stem canker fungus</name>
    <name type="synonym">Septoria musiva</name>
    <dbReference type="NCBI Taxonomy" id="692275"/>
    <lineage>
        <taxon>Eukaryota</taxon>
        <taxon>Fungi</taxon>
        <taxon>Dikarya</taxon>
        <taxon>Ascomycota</taxon>
        <taxon>Pezizomycotina</taxon>
        <taxon>Dothideomycetes</taxon>
        <taxon>Dothideomycetidae</taxon>
        <taxon>Mycosphaerellales</taxon>
        <taxon>Mycosphaerellaceae</taxon>
        <taxon>Sphaerulina</taxon>
    </lineage>
</organism>
<dbReference type="HOGENOM" id="CLU_1391003_0_0_1"/>
<dbReference type="RefSeq" id="XP_016757595.1">
    <property type="nucleotide sequence ID" value="XM_016906843.1"/>
</dbReference>
<sequence length="196" mass="21651">MRWGWGRNQPIAYSRMNSQDGAQHTITGDIYGDHASPRNYQQSGVPTPAENGISYQVTPSQVWTLNTGEGDLNVLATAAAHVTSHGEETLETHDPVATTAQQPNEQYTNAMDFSHLLNSDSASGPSPPGEDDEERNGELQDDANVSLPRQQEVPEEQTEQLNAELQNAAEVQQPKKRSHRKRSEFDTRSPVSPFSR</sequence>
<dbReference type="AlphaFoldDB" id="N1QHI3"/>
<keyword evidence="3" id="KW-1185">Reference proteome</keyword>
<reference evidence="2 3" key="1">
    <citation type="journal article" date="2012" name="PLoS Pathog.">
        <title>Diverse lifestyles and strategies of plant pathogenesis encoded in the genomes of eighteen Dothideomycetes fungi.</title>
        <authorList>
            <person name="Ohm R.A."/>
            <person name="Feau N."/>
            <person name="Henrissat B."/>
            <person name="Schoch C.L."/>
            <person name="Horwitz B.A."/>
            <person name="Barry K.W."/>
            <person name="Condon B.J."/>
            <person name="Copeland A.C."/>
            <person name="Dhillon B."/>
            <person name="Glaser F."/>
            <person name="Hesse C.N."/>
            <person name="Kosti I."/>
            <person name="LaButti K."/>
            <person name="Lindquist E.A."/>
            <person name="Lucas S."/>
            <person name="Salamov A.A."/>
            <person name="Bradshaw R.E."/>
            <person name="Ciuffetti L."/>
            <person name="Hamelin R.C."/>
            <person name="Kema G.H.J."/>
            <person name="Lawrence C."/>
            <person name="Scott J.A."/>
            <person name="Spatafora J.W."/>
            <person name="Turgeon B.G."/>
            <person name="de Wit P.J.G.M."/>
            <person name="Zhong S."/>
            <person name="Goodwin S.B."/>
            <person name="Grigoriev I.V."/>
        </authorList>
    </citation>
    <scope>NUCLEOTIDE SEQUENCE [LARGE SCALE GENOMIC DNA]</scope>
    <source>
        <strain evidence="2 3">SO2202</strain>
    </source>
</reference>
<dbReference type="Proteomes" id="UP000016931">
    <property type="component" value="Unassembled WGS sequence"/>
</dbReference>
<gene>
    <name evidence="2" type="ORF">SEPMUDRAFT_151479</name>
</gene>
<protein>
    <submittedName>
        <fullName evidence="2">Uncharacterized protein</fullName>
    </submittedName>
</protein>
<proteinExistence type="predicted"/>
<evidence type="ECO:0000313" key="2">
    <source>
        <dbReference type="EMBL" id="EMF09474.1"/>
    </source>
</evidence>
<dbReference type="OrthoDB" id="3643480at2759"/>
<accession>N1QHI3</accession>
<dbReference type="GeneID" id="27903980"/>
<evidence type="ECO:0000313" key="3">
    <source>
        <dbReference type="Proteomes" id="UP000016931"/>
    </source>
</evidence>
<feature type="compositionally biased region" description="Acidic residues" evidence="1">
    <location>
        <begin position="129"/>
        <end position="141"/>
    </location>
</feature>
<evidence type="ECO:0000256" key="1">
    <source>
        <dbReference type="SAM" id="MobiDB-lite"/>
    </source>
</evidence>
<name>N1QHI3_SPHMS</name>
<feature type="region of interest" description="Disordered" evidence="1">
    <location>
        <begin position="116"/>
        <end position="196"/>
    </location>
</feature>
<dbReference type="EMBL" id="KB456269">
    <property type="protein sequence ID" value="EMF09474.1"/>
    <property type="molecule type" value="Genomic_DNA"/>
</dbReference>